<evidence type="ECO:0000313" key="3">
    <source>
        <dbReference type="Proteomes" id="UP000471126"/>
    </source>
</evidence>
<evidence type="ECO:0000259" key="1">
    <source>
        <dbReference type="Pfam" id="PF13391"/>
    </source>
</evidence>
<feature type="domain" description="HNH nuclease" evidence="1">
    <location>
        <begin position="100"/>
        <end position="148"/>
    </location>
</feature>
<evidence type="ECO:0000313" key="2">
    <source>
        <dbReference type="EMBL" id="NEM05449.1"/>
    </source>
</evidence>
<dbReference type="AlphaFoldDB" id="A0A6P0GE61"/>
<comment type="caution">
    <text evidence="2">The sequence shown here is derived from an EMBL/GenBank/DDBJ whole genome shotgun (WGS) entry which is preliminary data.</text>
</comment>
<name>A0A6P0GE61_9ACTN</name>
<protein>
    <recommendedName>
        <fullName evidence="1">HNH nuclease domain-containing protein</fullName>
    </recommendedName>
</protein>
<proteinExistence type="predicted"/>
<reference evidence="2 3" key="1">
    <citation type="submission" date="2019-12" db="EMBL/GenBank/DDBJ databases">
        <title>WGS of CPCC 203550 I12A-02606.</title>
        <authorList>
            <person name="Jiang Z."/>
        </authorList>
    </citation>
    <scope>NUCLEOTIDE SEQUENCE [LARGE SCALE GENOMIC DNA]</scope>
    <source>
        <strain evidence="2 3">I12A-02606</strain>
    </source>
</reference>
<sequence>MLRRDGAVTIDVPTLGHRSSFIGAVLTTIPGSAVSGSPPRLSLPGPLDDLLPPWDREPELDDPAIPDGYDERNKAHRAIVQRRGQRAFRERLLIAYGVTCAVTGTAAEAVLEAAHIRPYRGPLHNVVTNGLLLRADIHTLFDLHLLTVLPDGRIRVSPTLVASPYAELDERTMRWPSSPTDRPSRAALAEHNTVYAWL</sequence>
<dbReference type="Pfam" id="PF13391">
    <property type="entry name" value="HNH_2"/>
    <property type="match status" value="1"/>
</dbReference>
<organism evidence="2 3">
    <name type="scientific">Geodermatophilus normandii</name>
    <dbReference type="NCBI Taxonomy" id="1137989"/>
    <lineage>
        <taxon>Bacteria</taxon>
        <taxon>Bacillati</taxon>
        <taxon>Actinomycetota</taxon>
        <taxon>Actinomycetes</taxon>
        <taxon>Geodermatophilales</taxon>
        <taxon>Geodermatophilaceae</taxon>
        <taxon>Geodermatophilus</taxon>
    </lineage>
</organism>
<dbReference type="EMBL" id="JAAGWE010000011">
    <property type="protein sequence ID" value="NEM05449.1"/>
    <property type="molecule type" value="Genomic_DNA"/>
</dbReference>
<gene>
    <name evidence="2" type="ORF">GCU54_05370</name>
</gene>
<dbReference type="InterPro" id="IPR003615">
    <property type="entry name" value="HNH_nuc"/>
</dbReference>
<accession>A0A6P0GE61</accession>
<dbReference type="Proteomes" id="UP000471126">
    <property type="component" value="Unassembled WGS sequence"/>
</dbReference>